<dbReference type="AlphaFoldDB" id="U2YH71"/>
<dbReference type="RefSeq" id="WP_021688302.1">
    <property type="nucleotide sequence ID" value="NZ_BASZ01000001.1"/>
</dbReference>
<dbReference type="EMBL" id="BASZ01000001">
    <property type="protein sequence ID" value="GAD47395.1"/>
    <property type="molecule type" value="Genomic_DNA"/>
</dbReference>
<evidence type="ECO:0000313" key="3">
    <source>
        <dbReference type="Proteomes" id="UP000016568"/>
    </source>
</evidence>
<dbReference type="PANTHER" id="PTHR42993:SF1">
    <property type="entry name" value="MAOC-LIKE DEHYDRATASE DOMAIN-CONTAINING PROTEIN"/>
    <property type="match status" value="1"/>
</dbReference>
<dbReference type="InterPro" id="IPR029069">
    <property type="entry name" value="HotDog_dom_sf"/>
</dbReference>
<dbReference type="KEGG" id="ntd:EGO55_16330"/>
<keyword evidence="3" id="KW-1185">Reference proteome</keyword>
<name>U2YH71_9SPHN</name>
<organism evidence="2 3">
    <name type="scientific">Caenibius tardaugens NBRC 16725</name>
    <dbReference type="NCBI Taxonomy" id="1219035"/>
    <lineage>
        <taxon>Bacteria</taxon>
        <taxon>Pseudomonadati</taxon>
        <taxon>Pseudomonadota</taxon>
        <taxon>Alphaproteobacteria</taxon>
        <taxon>Sphingomonadales</taxon>
        <taxon>Erythrobacteraceae</taxon>
        <taxon>Caenibius</taxon>
    </lineage>
</organism>
<dbReference type="SUPFAM" id="SSF54637">
    <property type="entry name" value="Thioesterase/thiol ester dehydrase-isomerase"/>
    <property type="match status" value="1"/>
</dbReference>
<protein>
    <recommendedName>
        <fullName evidence="1">MaoC-like domain-containing protein</fullName>
    </recommendedName>
</protein>
<dbReference type="CDD" id="cd03450">
    <property type="entry name" value="NodN"/>
    <property type="match status" value="1"/>
</dbReference>
<dbReference type="Gene3D" id="3.10.129.10">
    <property type="entry name" value="Hotdog Thioesterase"/>
    <property type="match status" value="1"/>
</dbReference>
<comment type="caution">
    <text evidence="2">The sequence shown here is derived from an EMBL/GenBank/DDBJ whole genome shotgun (WGS) entry which is preliminary data.</text>
</comment>
<dbReference type="PANTHER" id="PTHR42993">
    <property type="entry name" value="MAOC-LIKE DEHYDRATASE DOMAIN-CONTAINING PROTEIN"/>
    <property type="match status" value="1"/>
</dbReference>
<reference evidence="2 3" key="1">
    <citation type="submission" date="2013-09" db="EMBL/GenBank/DDBJ databases">
        <title>Whole genome shotgun sequence of Novosphingobium tardaugens NBRC 16725.</title>
        <authorList>
            <person name="Isaki S."/>
            <person name="Hosoyama A."/>
            <person name="Tsuchikane K."/>
            <person name="Katsumata H."/>
            <person name="Ando Y."/>
            <person name="Yamazaki S."/>
            <person name="Fujita N."/>
        </authorList>
    </citation>
    <scope>NUCLEOTIDE SEQUENCE [LARGE SCALE GENOMIC DNA]</scope>
    <source>
        <strain evidence="2 3">NBRC 16725</strain>
    </source>
</reference>
<feature type="domain" description="MaoC-like" evidence="1">
    <location>
        <begin position="15"/>
        <end position="133"/>
    </location>
</feature>
<evidence type="ECO:0000313" key="2">
    <source>
        <dbReference type="EMBL" id="GAD47395.1"/>
    </source>
</evidence>
<dbReference type="InterPro" id="IPR002539">
    <property type="entry name" value="MaoC-like_dom"/>
</dbReference>
<sequence length="157" mass="17414">MTGNGGARAFIAEQAGRSFASDWVTIDQEMINRFAEATRDFEFIHIDPERAAETFLGGTIAHGFLVLSLLPHLRDQAHLPIPPGVTVGLNYGLDKVRFTAPVRSGKAVRGVFTIVDTVERQRNQFQQVLDIVIEQEGEDRPAMIARWLVHFTIAEGA</sequence>
<evidence type="ECO:0000259" key="1">
    <source>
        <dbReference type="Pfam" id="PF01575"/>
    </source>
</evidence>
<dbReference type="Pfam" id="PF01575">
    <property type="entry name" value="MaoC_dehydratas"/>
    <property type="match status" value="1"/>
</dbReference>
<proteinExistence type="predicted"/>
<gene>
    <name evidence="2" type="ORF">NT2_01_01630</name>
</gene>
<dbReference type="OrthoDB" id="9801735at2"/>
<dbReference type="eggNOG" id="COG2030">
    <property type="taxonomic scope" value="Bacteria"/>
</dbReference>
<dbReference type="Proteomes" id="UP000016568">
    <property type="component" value="Unassembled WGS sequence"/>
</dbReference>
<dbReference type="InterPro" id="IPR039375">
    <property type="entry name" value="NodN-like"/>
</dbReference>
<accession>U2YH71</accession>